<dbReference type="InterPro" id="IPR000209">
    <property type="entry name" value="Peptidase_S8/S53_dom"/>
</dbReference>
<dbReference type="InterPro" id="IPR010259">
    <property type="entry name" value="S8pro/Inhibitor_I9"/>
</dbReference>
<dbReference type="InterPro" id="IPR023827">
    <property type="entry name" value="Peptidase_S8_Asp-AS"/>
</dbReference>
<evidence type="ECO:0000256" key="7">
    <source>
        <dbReference type="SAM" id="SignalP"/>
    </source>
</evidence>
<dbReference type="AlphaFoldDB" id="A0A367EF70"/>
<feature type="chain" id="PRO_5016893198" evidence="7">
    <location>
        <begin position="37"/>
        <end position="413"/>
    </location>
</feature>
<dbReference type="GO" id="GO:0006508">
    <property type="term" value="P:proteolysis"/>
    <property type="evidence" value="ECO:0007669"/>
    <property type="project" value="UniProtKB-KW"/>
</dbReference>
<dbReference type="InterPro" id="IPR006311">
    <property type="entry name" value="TAT_signal"/>
</dbReference>
<dbReference type="InterPro" id="IPR023828">
    <property type="entry name" value="Peptidase_S8_Ser-AS"/>
</dbReference>
<proteinExistence type="inferred from homology"/>
<evidence type="ECO:0000259" key="8">
    <source>
        <dbReference type="Pfam" id="PF00082"/>
    </source>
</evidence>
<dbReference type="Gene3D" id="3.30.70.80">
    <property type="entry name" value="Peptidase S8 propeptide/proteinase inhibitor I9"/>
    <property type="match status" value="1"/>
</dbReference>
<dbReference type="PANTHER" id="PTHR43806">
    <property type="entry name" value="PEPTIDASE S8"/>
    <property type="match status" value="1"/>
</dbReference>
<dbReference type="GO" id="GO:0004252">
    <property type="term" value="F:serine-type endopeptidase activity"/>
    <property type="evidence" value="ECO:0007669"/>
    <property type="project" value="UniProtKB-UniRule"/>
</dbReference>
<dbReference type="PRINTS" id="PR00723">
    <property type="entry name" value="SUBTILISIN"/>
</dbReference>
<evidence type="ECO:0000313" key="11">
    <source>
        <dbReference type="Proteomes" id="UP000253507"/>
    </source>
</evidence>
<keyword evidence="2 5" id="KW-0645">Protease</keyword>
<feature type="active site" description="Charge relay system" evidence="5">
    <location>
        <position position="207"/>
    </location>
</feature>
<dbReference type="Pfam" id="PF00082">
    <property type="entry name" value="Peptidase_S8"/>
    <property type="match status" value="1"/>
</dbReference>
<dbReference type="InterPro" id="IPR022398">
    <property type="entry name" value="Peptidase_S8_His-AS"/>
</dbReference>
<dbReference type="PROSITE" id="PS51892">
    <property type="entry name" value="SUBTILASE"/>
    <property type="match status" value="1"/>
</dbReference>
<evidence type="ECO:0000256" key="3">
    <source>
        <dbReference type="ARBA" id="ARBA00022801"/>
    </source>
</evidence>
<reference evidence="10 11" key="1">
    <citation type="submission" date="2018-06" db="EMBL/GenBank/DDBJ databases">
        <title>Streptomyces reniochalinae sp. nov. and Streptomyces diacarnus sp. nov. from marine sponges.</title>
        <authorList>
            <person name="Li L."/>
        </authorList>
    </citation>
    <scope>NUCLEOTIDE SEQUENCE [LARGE SCALE GENOMIC DNA]</scope>
    <source>
        <strain evidence="10 11">LHW50302</strain>
    </source>
</reference>
<keyword evidence="3 5" id="KW-0378">Hydrolase</keyword>
<dbReference type="SUPFAM" id="SSF54897">
    <property type="entry name" value="Protease propeptides/inhibitors"/>
    <property type="match status" value="1"/>
</dbReference>
<comment type="caution">
    <text evidence="10">The sequence shown here is derived from an EMBL/GenBank/DDBJ whole genome shotgun (WGS) entry which is preliminary data.</text>
</comment>
<dbReference type="CDD" id="cd04077">
    <property type="entry name" value="Peptidases_S8_PCSK9_ProteinaseK_like"/>
    <property type="match status" value="1"/>
</dbReference>
<dbReference type="InterPro" id="IPR050131">
    <property type="entry name" value="Peptidase_S8_subtilisin-like"/>
</dbReference>
<feature type="domain" description="Peptidase S8/S53" evidence="8">
    <location>
        <begin position="165"/>
        <end position="395"/>
    </location>
</feature>
<evidence type="ECO:0000259" key="9">
    <source>
        <dbReference type="Pfam" id="PF05922"/>
    </source>
</evidence>
<evidence type="ECO:0000256" key="4">
    <source>
        <dbReference type="ARBA" id="ARBA00022825"/>
    </source>
</evidence>
<dbReference type="FunFam" id="3.40.50.200:FF:000014">
    <property type="entry name" value="Proteinase K"/>
    <property type="match status" value="1"/>
</dbReference>
<feature type="active site" description="Charge relay system" evidence="5">
    <location>
        <position position="174"/>
    </location>
</feature>
<dbReference type="Gene3D" id="3.40.50.200">
    <property type="entry name" value="Peptidase S8/S53 domain"/>
    <property type="match status" value="1"/>
</dbReference>
<feature type="active site" description="Charge relay system" evidence="5">
    <location>
        <position position="359"/>
    </location>
</feature>
<dbReference type="EMBL" id="QOIM01000040">
    <property type="protein sequence ID" value="RCG15870.1"/>
    <property type="molecule type" value="Genomic_DNA"/>
</dbReference>
<dbReference type="RefSeq" id="WP_114017536.1">
    <property type="nucleotide sequence ID" value="NZ_QOIM01000040.1"/>
</dbReference>
<feature type="signal peptide" evidence="7">
    <location>
        <begin position="1"/>
        <end position="36"/>
    </location>
</feature>
<evidence type="ECO:0000256" key="6">
    <source>
        <dbReference type="RuleBase" id="RU003355"/>
    </source>
</evidence>
<dbReference type="PANTHER" id="PTHR43806:SF11">
    <property type="entry name" value="CEREVISIN-RELATED"/>
    <property type="match status" value="1"/>
</dbReference>
<evidence type="ECO:0000256" key="1">
    <source>
        <dbReference type="ARBA" id="ARBA00011073"/>
    </source>
</evidence>
<dbReference type="InterPro" id="IPR015500">
    <property type="entry name" value="Peptidase_S8_subtilisin-rel"/>
</dbReference>
<sequence length="413" mass="41586">MATHVARNTKRRISLAIGAAVALAGGATLLTLPAGAAPAEATVVGAGSHDAVKGSYIVLLKNGGSAHGKTSATRVESAGKGLADEYGGKVARTYRSAVHGFNATGMSAQEARRLAADDQVAQVFQNQRITTTATTQKNPRSWGLDRVDQKSGKLNKTYTYPSGAGAGVTAYVIDTGVRISHKDFGGRASYGYDAVDEDKTAQDGNGHGTHVAGTVAGTEYGVAKKADIVAVRVLDDEGSGTTALAVAGVDWVTEHHKGPSVANMSLGGNKDAALDAAVQRSISSGVSYAVSAGNEGADASTSSPARVPEALTVAASDKKDAQAEFSNHGKLVDLFAPGVDIVSASNKSDTGTATMSGTSMASPHVAGAAAVYLSGHKGATPAQVTAALTKGATAAAVTDPAKGTTDKLLRVVK</sequence>
<comment type="similarity">
    <text evidence="1 5 6">Belongs to the peptidase S8 family.</text>
</comment>
<accession>A0A367EF70</accession>
<dbReference type="PROSITE" id="PS00136">
    <property type="entry name" value="SUBTILASE_ASP"/>
    <property type="match status" value="1"/>
</dbReference>
<keyword evidence="7" id="KW-0732">Signal</keyword>
<dbReference type="Proteomes" id="UP000253507">
    <property type="component" value="Unassembled WGS sequence"/>
</dbReference>
<dbReference type="SUPFAM" id="SSF52743">
    <property type="entry name" value="Subtilisin-like"/>
    <property type="match status" value="1"/>
</dbReference>
<name>A0A367EF70_9ACTN</name>
<dbReference type="PROSITE" id="PS51318">
    <property type="entry name" value="TAT"/>
    <property type="match status" value="1"/>
</dbReference>
<evidence type="ECO:0000256" key="2">
    <source>
        <dbReference type="ARBA" id="ARBA00022670"/>
    </source>
</evidence>
<dbReference type="PROSITE" id="PS00137">
    <property type="entry name" value="SUBTILASE_HIS"/>
    <property type="match status" value="1"/>
</dbReference>
<organism evidence="10 11">
    <name type="scientific">Streptomyces reniochalinae</name>
    <dbReference type="NCBI Taxonomy" id="2250578"/>
    <lineage>
        <taxon>Bacteria</taxon>
        <taxon>Bacillati</taxon>
        <taxon>Actinomycetota</taxon>
        <taxon>Actinomycetes</taxon>
        <taxon>Kitasatosporales</taxon>
        <taxon>Streptomycetaceae</taxon>
        <taxon>Streptomyces</taxon>
    </lineage>
</organism>
<protein>
    <submittedName>
        <fullName evidence="10">S8 family peptidase</fullName>
    </submittedName>
</protein>
<dbReference type="InterPro" id="IPR037045">
    <property type="entry name" value="S8pro/Inhibitor_I9_sf"/>
</dbReference>
<keyword evidence="11" id="KW-1185">Reference proteome</keyword>
<feature type="domain" description="Inhibitor I9" evidence="9">
    <location>
        <begin position="55"/>
        <end position="131"/>
    </location>
</feature>
<dbReference type="GO" id="GO:0005615">
    <property type="term" value="C:extracellular space"/>
    <property type="evidence" value="ECO:0007669"/>
    <property type="project" value="TreeGrafter"/>
</dbReference>
<dbReference type="InterPro" id="IPR036852">
    <property type="entry name" value="Peptidase_S8/S53_dom_sf"/>
</dbReference>
<keyword evidence="4 5" id="KW-0720">Serine protease</keyword>
<dbReference type="PROSITE" id="PS00138">
    <property type="entry name" value="SUBTILASE_SER"/>
    <property type="match status" value="1"/>
</dbReference>
<dbReference type="InterPro" id="IPR034193">
    <property type="entry name" value="PCSK9_ProteinaseK-like"/>
</dbReference>
<evidence type="ECO:0000313" key="10">
    <source>
        <dbReference type="EMBL" id="RCG15870.1"/>
    </source>
</evidence>
<evidence type="ECO:0000256" key="5">
    <source>
        <dbReference type="PROSITE-ProRule" id="PRU01240"/>
    </source>
</evidence>
<gene>
    <name evidence="10" type="ORF">DQ392_22655</name>
</gene>
<dbReference type="Pfam" id="PF05922">
    <property type="entry name" value="Inhibitor_I9"/>
    <property type="match status" value="1"/>
</dbReference>
<dbReference type="OrthoDB" id="9798386at2"/>